<dbReference type="AlphaFoldDB" id="A0A3P7JB23"/>
<evidence type="ECO:0000256" key="1">
    <source>
        <dbReference type="SAM" id="MobiDB-lite"/>
    </source>
</evidence>
<feature type="region of interest" description="Disordered" evidence="1">
    <location>
        <begin position="1"/>
        <end position="36"/>
    </location>
</feature>
<evidence type="ECO:0000313" key="3">
    <source>
        <dbReference type="Proteomes" id="UP000270094"/>
    </source>
</evidence>
<protein>
    <submittedName>
        <fullName evidence="2">Uncharacterized protein</fullName>
    </submittedName>
</protein>
<evidence type="ECO:0000313" key="2">
    <source>
        <dbReference type="EMBL" id="VDM82740.1"/>
    </source>
</evidence>
<dbReference type="EMBL" id="UYYB01119114">
    <property type="protein sequence ID" value="VDM82740.1"/>
    <property type="molecule type" value="Genomic_DNA"/>
</dbReference>
<organism evidence="2 3">
    <name type="scientific">Strongylus vulgaris</name>
    <name type="common">Blood worm</name>
    <dbReference type="NCBI Taxonomy" id="40348"/>
    <lineage>
        <taxon>Eukaryota</taxon>
        <taxon>Metazoa</taxon>
        <taxon>Ecdysozoa</taxon>
        <taxon>Nematoda</taxon>
        <taxon>Chromadorea</taxon>
        <taxon>Rhabditida</taxon>
        <taxon>Rhabditina</taxon>
        <taxon>Rhabditomorpha</taxon>
        <taxon>Strongyloidea</taxon>
        <taxon>Strongylidae</taxon>
        <taxon>Strongylus</taxon>
    </lineage>
</organism>
<proteinExistence type="predicted"/>
<feature type="compositionally biased region" description="Basic residues" evidence="1">
    <location>
        <begin position="24"/>
        <end position="36"/>
    </location>
</feature>
<accession>A0A3P7JB23</accession>
<sequence>MSGVVGTSGISPGYGTFPEDMKRGHIRRRQRQVRFI</sequence>
<reference evidence="2 3" key="1">
    <citation type="submission" date="2018-11" db="EMBL/GenBank/DDBJ databases">
        <authorList>
            <consortium name="Pathogen Informatics"/>
        </authorList>
    </citation>
    <scope>NUCLEOTIDE SEQUENCE [LARGE SCALE GENOMIC DNA]</scope>
</reference>
<gene>
    <name evidence="2" type="ORF">SVUK_LOCUS17738</name>
</gene>
<dbReference type="Proteomes" id="UP000270094">
    <property type="component" value="Unassembled WGS sequence"/>
</dbReference>
<name>A0A3P7JB23_STRVU</name>
<keyword evidence="3" id="KW-1185">Reference proteome</keyword>